<gene>
    <name evidence="2" type="ORF">JY572_08105</name>
</gene>
<organism evidence="2 3">
    <name type="scientific">Myxococcus landrumensis</name>
    <dbReference type="NCBI Taxonomy" id="2813577"/>
    <lineage>
        <taxon>Bacteria</taxon>
        <taxon>Pseudomonadati</taxon>
        <taxon>Myxococcota</taxon>
        <taxon>Myxococcia</taxon>
        <taxon>Myxococcales</taxon>
        <taxon>Cystobacterineae</taxon>
        <taxon>Myxococcaceae</taxon>
        <taxon>Myxococcus</taxon>
    </lineage>
</organism>
<dbReference type="GO" id="GO:0016757">
    <property type="term" value="F:glycosyltransferase activity"/>
    <property type="evidence" value="ECO:0007669"/>
    <property type="project" value="UniProtKB-KW"/>
</dbReference>
<keyword evidence="2" id="KW-0808">Transferase</keyword>
<dbReference type="InterPro" id="IPR000836">
    <property type="entry name" value="PRTase_dom"/>
</dbReference>
<name>A0ABX7NC71_9BACT</name>
<keyword evidence="3" id="KW-1185">Reference proteome</keyword>
<dbReference type="Proteomes" id="UP000663090">
    <property type="component" value="Chromosome"/>
</dbReference>
<dbReference type="InterPro" id="IPR029057">
    <property type="entry name" value="PRTase-like"/>
</dbReference>
<proteinExistence type="predicted"/>
<evidence type="ECO:0000313" key="3">
    <source>
        <dbReference type="Proteomes" id="UP000663090"/>
    </source>
</evidence>
<protein>
    <submittedName>
        <fullName evidence="2">Phosphoribosyltransferase</fullName>
    </submittedName>
</protein>
<keyword evidence="2" id="KW-0328">Glycosyltransferase</keyword>
<dbReference type="Gene3D" id="3.30.1310.20">
    <property type="entry name" value="PRTase-like"/>
    <property type="match status" value="1"/>
</dbReference>
<accession>A0ABX7NC71</accession>
<sequence length="231" mass="25343">MQGPEFQDRFMAGRVLARYLSHHAHRPETQVLALPRGGVPVGYEVARALDAPLDVFVVRKLGAPGHEELAMGAIATGGTRVLNPEVLRELRISREQLDAVARREALELTRRESSYRSGRPPLEVQGRDVILVDDGLATGSTMRAAVGALHKQRPAHIIVAVPVAPAETCDEVKALADEVVCARTPEPFYAVGLWYRDFEQTSDAEVQELLERRAQELASPRHLHDASAPLA</sequence>
<dbReference type="EMBL" id="CP071091">
    <property type="protein sequence ID" value="QSQ15999.1"/>
    <property type="molecule type" value="Genomic_DNA"/>
</dbReference>
<reference evidence="2 3" key="1">
    <citation type="submission" date="2021-02" db="EMBL/GenBank/DDBJ databases">
        <title>De Novo genome assembly of isolated myxobacteria.</title>
        <authorList>
            <person name="Stevens D.C."/>
        </authorList>
    </citation>
    <scope>NUCLEOTIDE SEQUENCE [LARGE SCALE GENOMIC DNA]</scope>
    <source>
        <strain evidence="2 3">SCHIC003</strain>
    </source>
</reference>
<evidence type="ECO:0000313" key="2">
    <source>
        <dbReference type="EMBL" id="QSQ15999.1"/>
    </source>
</evidence>
<dbReference type="PANTHER" id="PTHR11608:SF0">
    <property type="entry name" value="BIFUNCTIONAL PROTEIN PYRR"/>
    <property type="match status" value="1"/>
</dbReference>
<dbReference type="RefSeq" id="WP_206717682.1">
    <property type="nucleotide sequence ID" value="NZ_CP071091.1"/>
</dbReference>
<dbReference type="PANTHER" id="PTHR11608">
    <property type="entry name" value="BIFUNCTIONAL PROTEIN PYRR"/>
    <property type="match status" value="1"/>
</dbReference>
<feature type="domain" description="Phosphoribosyltransferase" evidence="1">
    <location>
        <begin position="14"/>
        <end position="181"/>
    </location>
</feature>
<dbReference type="SUPFAM" id="SSF53271">
    <property type="entry name" value="PRTase-like"/>
    <property type="match status" value="1"/>
</dbReference>
<dbReference type="InterPro" id="IPR050137">
    <property type="entry name" value="PyrR_bifunctional"/>
</dbReference>
<dbReference type="Gene3D" id="3.40.50.2020">
    <property type="match status" value="1"/>
</dbReference>
<dbReference type="Pfam" id="PF00156">
    <property type="entry name" value="Pribosyltran"/>
    <property type="match status" value="1"/>
</dbReference>
<dbReference type="CDD" id="cd06223">
    <property type="entry name" value="PRTases_typeI"/>
    <property type="match status" value="1"/>
</dbReference>
<evidence type="ECO:0000259" key="1">
    <source>
        <dbReference type="Pfam" id="PF00156"/>
    </source>
</evidence>